<keyword evidence="2" id="KW-1185">Reference proteome</keyword>
<dbReference type="PANTHER" id="PTHR15045">
    <property type="entry name" value="FUCOSE-1-PHOSPHATE GUANYLYLTRANSFERASE"/>
    <property type="match status" value="1"/>
</dbReference>
<dbReference type="Proteomes" id="UP000267096">
    <property type="component" value="Unassembled WGS sequence"/>
</dbReference>
<reference evidence="1 2" key="2">
    <citation type="submission" date="2018-11" db="EMBL/GenBank/DDBJ databases">
        <authorList>
            <consortium name="Pathogen Informatics"/>
        </authorList>
    </citation>
    <scope>NUCLEOTIDE SEQUENCE [LARGE SCALE GENOMIC DNA]</scope>
</reference>
<dbReference type="PANTHER" id="PTHR15045:SF1">
    <property type="entry name" value="FUCOSE-1-PHOSPHATE GUANYLYLTRANSFERASE"/>
    <property type="match status" value="1"/>
</dbReference>
<name>A0A0M3KHF2_ANISI</name>
<dbReference type="EMBL" id="UYRR01037991">
    <property type="protein sequence ID" value="VDK72247.1"/>
    <property type="molecule type" value="Genomic_DNA"/>
</dbReference>
<dbReference type="OrthoDB" id="10062280at2759"/>
<accession>A0A0M3KHF2</accession>
<gene>
    <name evidence="1" type="ORF">ASIM_LOCUS19800</name>
</gene>
<evidence type="ECO:0000313" key="3">
    <source>
        <dbReference type="WBParaSite" id="ASIM_0002041701-mRNA-1"/>
    </source>
</evidence>
<proteinExistence type="predicted"/>
<evidence type="ECO:0000313" key="1">
    <source>
        <dbReference type="EMBL" id="VDK72247.1"/>
    </source>
</evidence>
<dbReference type="WBParaSite" id="ASIM_0002041701-mRNA-1">
    <property type="protein sequence ID" value="ASIM_0002041701-mRNA-1"/>
    <property type="gene ID" value="ASIM_0002041701"/>
</dbReference>
<protein>
    <submittedName>
        <fullName evidence="3">Fucose-1-phosphate guanylyltransferase (inferred by orthology to a human protein)</fullName>
    </submittedName>
</protein>
<organism evidence="3">
    <name type="scientific">Anisakis simplex</name>
    <name type="common">Herring worm</name>
    <dbReference type="NCBI Taxonomy" id="6269"/>
    <lineage>
        <taxon>Eukaryota</taxon>
        <taxon>Metazoa</taxon>
        <taxon>Ecdysozoa</taxon>
        <taxon>Nematoda</taxon>
        <taxon>Chromadorea</taxon>
        <taxon>Rhabditida</taxon>
        <taxon>Spirurina</taxon>
        <taxon>Ascaridomorpha</taxon>
        <taxon>Ascaridoidea</taxon>
        <taxon>Anisakidae</taxon>
        <taxon>Anisakis</taxon>
        <taxon>Anisakis simplex complex</taxon>
    </lineage>
</organism>
<dbReference type="AlphaFoldDB" id="A0A0M3KHF2"/>
<reference evidence="3" key="1">
    <citation type="submission" date="2017-02" db="UniProtKB">
        <authorList>
            <consortium name="WormBaseParasite"/>
        </authorList>
    </citation>
    <scope>IDENTIFICATION</scope>
</reference>
<evidence type="ECO:0000313" key="2">
    <source>
        <dbReference type="Proteomes" id="UP000267096"/>
    </source>
</evidence>
<sequence>MTMKWDAVVLTACDLNQKEAFENQLADLSDQLNQFAERFFVFEDQPSNIRIGSGGATQLALDRLNSELTESKFIQSRIVIIHSGGLSQRMPSASALGKVFL</sequence>